<evidence type="ECO:0000256" key="4">
    <source>
        <dbReference type="ARBA" id="ARBA00022519"/>
    </source>
</evidence>
<dbReference type="PANTHER" id="PTHR30574:SF1">
    <property type="entry name" value="SULPHUR TRANSPORT DOMAIN-CONTAINING PROTEIN"/>
    <property type="match status" value="1"/>
</dbReference>
<feature type="transmembrane region" description="Helical" evidence="9">
    <location>
        <begin position="83"/>
        <end position="101"/>
    </location>
</feature>
<dbReference type="PANTHER" id="PTHR30574">
    <property type="entry name" value="INNER MEMBRANE PROTEIN YEDE"/>
    <property type="match status" value="1"/>
</dbReference>
<keyword evidence="6 9" id="KW-1133">Transmembrane helix</keyword>
<comment type="similarity">
    <text evidence="8">Belongs to the TsuA/YedE (TC 9.B.102) family.</text>
</comment>
<comment type="subcellular location">
    <subcellularLocation>
        <location evidence="1">Cell inner membrane</location>
        <topology evidence="1">Multi-pass membrane protein</topology>
    </subcellularLocation>
</comment>
<evidence type="ECO:0000256" key="6">
    <source>
        <dbReference type="ARBA" id="ARBA00022989"/>
    </source>
</evidence>
<keyword evidence="7 9" id="KW-0472">Membrane</keyword>
<dbReference type="GO" id="GO:0005886">
    <property type="term" value="C:plasma membrane"/>
    <property type="evidence" value="ECO:0007669"/>
    <property type="project" value="UniProtKB-SubCell"/>
</dbReference>
<dbReference type="AlphaFoldDB" id="A0A0C2NPB6"/>
<feature type="transmembrane region" description="Helical" evidence="9">
    <location>
        <begin position="48"/>
        <end position="71"/>
    </location>
</feature>
<dbReference type="Pfam" id="PF04143">
    <property type="entry name" value="Sulf_transp"/>
    <property type="match status" value="1"/>
</dbReference>
<proteinExistence type="inferred from homology"/>
<dbReference type="RefSeq" id="WP_040991876.1">
    <property type="nucleotide sequence ID" value="NZ_JTKH01000024.1"/>
</dbReference>
<gene>
    <name evidence="10" type="ORF">OJ16_13975</name>
</gene>
<keyword evidence="3" id="KW-1003">Cell membrane</keyword>
<dbReference type="OrthoDB" id="9814020at2"/>
<keyword evidence="2" id="KW-0813">Transport</keyword>
<feature type="transmembrane region" description="Helical" evidence="9">
    <location>
        <begin position="6"/>
        <end position="27"/>
    </location>
</feature>
<dbReference type="EMBL" id="JTKH01000024">
    <property type="protein sequence ID" value="KII75942.1"/>
    <property type="molecule type" value="Genomic_DNA"/>
</dbReference>
<evidence type="ECO:0000256" key="7">
    <source>
        <dbReference type="ARBA" id="ARBA00023136"/>
    </source>
</evidence>
<dbReference type="Proteomes" id="UP000031672">
    <property type="component" value="Unassembled WGS sequence"/>
</dbReference>
<evidence type="ECO:0000256" key="3">
    <source>
        <dbReference type="ARBA" id="ARBA00022475"/>
    </source>
</evidence>
<accession>A0A0C2NHL0</accession>
<protein>
    <submittedName>
        <fullName evidence="10">Membrane protein</fullName>
    </submittedName>
</protein>
<accession>A0A0C2NPB6</accession>
<evidence type="ECO:0000313" key="11">
    <source>
        <dbReference type="Proteomes" id="UP000031672"/>
    </source>
</evidence>
<dbReference type="STRING" id="1461322.OJ16_13975"/>
<evidence type="ECO:0000256" key="2">
    <source>
        <dbReference type="ARBA" id="ARBA00022448"/>
    </source>
</evidence>
<reference evidence="10 11" key="1">
    <citation type="submission" date="2014-11" db="EMBL/GenBank/DDBJ databases">
        <title>Draft Genome Sequence of Vibrio piscirenalis strains CECT 8603T and CECT 8604, two marine Gammaproteobacterium isolated from cultured gilthead sea bream (Sparus aurata).</title>
        <authorList>
            <person name="Arahal D.R."/>
            <person name="Rodrigo-Torres L."/>
            <person name="Lucena T."/>
            <person name="Pujalte M.J."/>
        </authorList>
    </citation>
    <scope>NUCLEOTIDE SEQUENCE [LARGE SCALE GENOMIC DNA]</scope>
    <source>
        <strain evidence="10 11">DCR 1-4-2</strain>
    </source>
</reference>
<evidence type="ECO:0000256" key="8">
    <source>
        <dbReference type="ARBA" id="ARBA00035655"/>
    </source>
</evidence>
<feature type="transmembrane region" description="Helical" evidence="9">
    <location>
        <begin position="122"/>
        <end position="142"/>
    </location>
</feature>
<keyword evidence="4" id="KW-0997">Cell inner membrane</keyword>
<dbReference type="InterPro" id="IPR007272">
    <property type="entry name" value="Sulf_transp_TsuA/YedE"/>
</dbReference>
<evidence type="ECO:0000256" key="9">
    <source>
        <dbReference type="SAM" id="Phobius"/>
    </source>
</evidence>
<evidence type="ECO:0000256" key="1">
    <source>
        <dbReference type="ARBA" id="ARBA00004429"/>
    </source>
</evidence>
<name>A0A0C2NPB6_9VIBR</name>
<keyword evidence="5 9" id="KW-0812">Transmembrane</keyword>
<keyword evidence="11" id="KW-1185">Reference proteome</keyword>
<organism evidence="10 11">
    <name type="scientific">Vibrio renipiscarius</name>
    <dbReference type="NCBI Taxonomy" id="1461322"/>
    <lineage>
        <taxon>Bacteria</taxon>
        <taxon>Pseudomonadati</taxon>
        <taxon>Pseudomonadota</taxon>
        <taxon>Gammaproteobacteria</taxon>
        <taxon>Vibrionales</taxon>
        <taxon>Vibrionaceae</taxon>
        <taxon>Vibrio</taxon>
    </lineage>
</organism>
<evidence type="ECO:0000313" key="10">
    <source>
        <dbReference type="EMBL" id="KII75942.1"/>
    </source>
</evidence>
<sequence>MDQLIPWSSLFGGMLLGVAAVLLLLFTGKIAGISGIINGVVMPKSGETLWRVVFLVGMMIGGLVAIAYLGIDNPADSLTINSTNLWVYAIAGLLVGLGAYLGNGCTSGHGICGIGRLSKRSIVATVIFMAIAGITVFIRLHIL</sequence>
<evidence type="ECO:0000256" key="5">
    <source>
        <dbReference type="ARBA" id="ARBA00022692"/>
    </source>
</evidence>
<comment type="caution">
    <text evidence="10">The sequence shown here is derived from an EMBL/GenBank/DDBJ whole genome shotgun (WGS) entry which is preliminary data.</text>
</comment>